<dbReference type="InterPro" id="IPR016032">
    <property type="entry name" value="Sig_transdc_resp-reg_C-effctor"/>
</dbReference>
<dbReference type="Gene3D" id="3.40.50.2300">
    <property type="match status" value="1"/>
</dbReference>
<dbReference type="PANTHER" id="PTHR45566">
    <property type="entry name" value="HTH-TYPE TRANSCRIPTIONAL REGULATOR YHJB-RELATED"/>
    <property type="match status" value="1"/>
</dbReference>
<feature type="domain" description="Response regulatory" evidence="3">
    <location>
        <begin position="4"/>
        <end position="120"/>
    </location>
</feature>
<dbReference type="GO" id="GO:0006355">
    <property type="term" value="P:regulation of DNA-templated transcription"/>
    <property type="evidence" value="ECO:0007669"/>
    <property type="project" value="InterPro"/>
</dbReference>
<evidence type="ECO:0000313" key="5">
    <source>
        <dbReference type="Proteomes" id="UP000326903"/>
    </source>
</evidence>
<sequence length="213" mass="23625">MIFNLIIAHSHPVIMAILHNVLRSYRGVQIISKITTASALLKAAIALSPDIIIADIGLAERKEFTALQKLAIRTRSFKIILLWQQQDQHKVAKAIAAGCIACIKQDASPTAIILAVKMAMKGQAFYCSQTELAMTAGNNRPGTSNNNNRMLNEKFIIVLYCSRMGWSIKEIAVAANLSKETVYTYRKRLKKMLGSLNAATIDDFMRKNGLNFL</sequence>
<dbReference type="Proteomes" id="UP000326903">
    <property type="component" value="Unassembled WGS sequence"/>
</dbReference>
<dbReference type="PANTHER" id="PTHR45566:SF2">
    <property type="entry name" value="NARL SUBFAMILY"/>
    <property type="match status" value="1"/>
</dbReference>
<reference evidence="4 5" key="1">
    <citation type="submission" date="2019-09" db="EMBL/GenBank/DDBJ databases">
        <title>Draft genome sequence of Ginsengibacter sp. BR5-29.</title>
        <authorList>
            <person name="Im W.-T."/>
        </authorList>
    </citation>
    <scope>NUCLEOTIDE SEQUENCE [LARGE SCALE GENOMIC DNA]</scope>
    <source>
        <strain evidence="4 5">BR5-29</strain>
    </source>
</reference>
<dbReference type="InterPro" id="IPR001789">
    <property type="entry name" value="Sig_transdc_resp-reg_receiver"/>
</dbReference>
<dbReference type="SUPFAM" id="SSF46894">
    <property type="entry name" value="C-terminal effector domain of the bipartite response regulators"/>
    <property type="match status" value="1"/>
</dbReference>
<comment type="caution">
    <text evidence="4">The sequence shown here is derived from an EMBL/GenBank/DDBJ whole genome shotgun (WGS) entry which is preliminary data.</text>
</comment>
<dbReference type="Pfam" id="PF00072">
    <property type="entry name" value="Response_reg"/>
    <property type="match status" value="1"/>
</dbReference>
<evidence type="ECO:0000256" key="2">
    <source>
        <dbReference type="PROSITE-ProRule" id="PRU00169"/>
    </source>
</evidence>
<keyword evidence="1" id="KW-0238">DNA-binding</keyword>
<organism evidence="4 5">
    <name type="scientific">Ginsengibacter hankyongi</name>
    <dbReference type="NCBI Taxonomy" id="2607284"/>
    <lineage>
        <taxon>Bacteria</taxon>
        <taxon>Pseudomonadati</taxon>
        <taxon>Bacteroidota</taxon>
        <taxon>Chitinophagia</taxon>
        <taxon>Chitinophagales</taxon>
        <taxon>Chitinophagaceae</taxon>
        <taxon>Ginsengibacter</taxon>
    </lineage>
</organism>
<name>A0A5J5ICQ0_9BACT</name>
<evidence type="ECO:0000259" key="3">
    <source>
        <dbReference type="PROSITE" id="PS50110"/>
    </source>
</evidence>
<feature type="modified residue" description="4-aspartylphosphate" evidence="2">
    <location>
        <position position="55"/>
    </location>
</feature>
<dbReference type="SUPFAM" id="SSF52172">
    <property type="entry name" value="CheY-like"/>
    <property type="match status" value="1"/>
</dbReference>
<dbReference type="GO" id="GO:0003677">
    <property type="term" value="F:DNA binding"/>
    <property type="evidence" value="ECO:0007669"/>
    <property type="project" value="UniProtKB-KW"/>
</dbReference>
<dbReference type="AlphaFoldDB" id="A0A5J5ICQ0"/>
<dbReference type="GO" id="GO:0000160">
    <property type="term" value="P:phosphorelay signal transduction system"/>
    <property type="evidence" value="ECO:0007669"/>
    <property type="project" value="InterPro"/>
</dbReference>
<dbReference type="InterPro" id="IPR011006">
    <property type="entry name" value="CheY-like_superfamily"/>
</dbReference>
<gene>
    <name evidence="4" type="ORF">FW778_17665</name>
</gene>
<keyword evidence="5" id="KW-1185">Reference proteome</keyword>
<evidence type="ECO:0000313" key="4">
    <source>
        <dbReference type="EMBL" id="KAA9037255.1"/>
    </source>
</evidence>
<protein>
    <submittedName>
        <fullName evidence="4">Response regulator transcription factor</fullName>
    </submittedName>
</protein>
<proteinExistence type="predicted"/>
<dbReference type="InterPro" id="IPR051015">
    <property type="entry name" value="EvgA-like"/>
</dbReference>
<dbReference type="EMBL" id="VYQF01000006">
    <property type="protein sequence ID" value="KAA9037255.1"/>
    <property type="molecule type" value="Genomic_DNA"/>
</dbReference>
<evidence type="ECO:0000256" key="1">
    <source>
        <dbReference type="ARBA" id="ARBA00023125"/>
    </source>
</evidence>
<keyword evidence="2" id="KW-0597">Phosphoprotein</keyword>
<dbReference type="PROSITE" id="PS50110">
    <property type="entry name" value="RESPONSE_REGULATORY"/>
    <property type="match status" value="1"/>
</dbReference>
<accession>A0A5J5ICQ0</accession>
<dbReference type="RefSeq" id="WP_150416183.1">
    <property type="nucleotide sequence ID" value="NZ_VYQF01000006.1"/>
</dbReference>